<sequence length="75" mass="8072">MAGTPSLTTTVGILIAAALVAAIANWQLRRDFLDRIKYVPWFAVQFCAVAICLVMAAHLVSLLTGQPLHSSRAGY</sequence>
<evidence type="ECO:0000256" key="1">
    <source>
        <dbReference type="SAM" id="Phobius"/>
    </source>
</evidence>
<keyword evidence="1" id="KW-0812">Transmembrane</keyword>
<keyword evidence="1" id="KW-1133">Transmembrane helix</keyword>
<dbReference type="AlphaFoldDB" id="A0A4V3DDR1"/>
<keyword evidence="1" id="KW-0472">Membrane</keyword>
<dbReference type="OrthoDB" id="7631220at2"/>
<keyword evidence="3" id="KW-1185">Reference proteome</keyword>
<reference evidence="2 3" key="1">
    <citation type="submission" date="2019-03" db="EMBL/GenBank/DDBJ databases">
        <title>Genomic Encyclopedia of Type Strains, Phase III (KMG-III): the genomes of soil and plant-associated and newly described type strains.</title>
        <authorList>
            <person name="Whitman W."/>
        </authorList>
    </citation>
    <scope>NUCLEOTIDE SEQUENCE [LARGE SCALE GENOMIC DNA]</scope>
    <source>
        <strain evidence="2 3">CGMCC 1.7660</strain>
    </source>
</reference>
<dbReference type="Proteomes" id="UP000295783">
    <property type="component" value="Unassembled WGS sequence"/>
</dbReference>
<feature type="transmembrane region" description="Helical" evidence="1">
    <location>
        <begin position="6"/>
        <end position="26"/>
    </location>
</feature>
<comment type="caution">
    <text evidence="2">The sequence shown here is derived from an EMBL/GenBank/DDBJ whole genome shotgun (WGS) entry which is preliminary data.</text>
</comment>
<dbReference type="EMBL" id="SNYW01000014">
    <property type="protein sequence ID" value="TDQ77692.1"/>
    <property type="molecule type" value="Genomic_DNA"/>
</dbReference>
<name>A0A4V3DDR1_9PROT</name>
<organism evidence="2 3">
    <name type="scientific">Dongia mobilis</name>
    <dbReference type="NCBI Taxonomy" id="578943"/>
    <lineage>
        <taxon>Bacteria</taxon>
        <taxon>Pseudomonadati</taxon>
        <taxon>Pseudomonadota</taxon>
        <taxon>Alphaproteobacteria</taxon>
        <taxon>Rhodospirillales</taxon>
        <taxon>Dongiaceae</taxon>
        <taxon>Dongia</taxon>
    </lineage>
</organism>
<protein>
    <submittedName>
        <fullName evidence="2">Uncharacterized protein</fullName>
    </submittedName>
</protein>
<evidence type="ECO:0000313" key="3">
    <source>
        <dbReference type="Proteomes" id="UP000295783"/>
    </source>
</evidence>
<gene>
    <name evidence="2" type="ORF">A8950_3847</name>
</gene>
<proteinExistence type="predicted"/>
<dbReference type="RefSeq" id="WP_133615269.1">
    <property type="nucleotide sequence ID" value="NZ_SNYW01000014.1"/>
</dbReference>
<accession>A0A4V3DDR1</accession>
<evidence type="ECO:0000313" key="2">
    <source>
        <dbReference type="EMBL" id="TDQ77692.1"/>
    </source>
</evidence>
<feature type="transmembrane region" description="Helical" evidence="1">
    <location>
        <begin position="38"/>
        <end position="60"/>
    </location>
</feature>